<comment type="caution">
    <text evidence="1">The sequence shown here is derived from an EMBL/GenBank/DDBJ whole genome shotgun (WGS) entry which is preliminary data.</text>
</comment>
<dbReference type="EMBL" id="CAJVQB010067625">
    <property type="protein sequence ID" value="CAG8842012.1"/>
    <property type="molecule type" value="Genomic_DNA"/>
</dbReference>
<gene>
    <name evidence="1" type="ORF">GMARGA_LOCUS35756</name>
</gene>
<keyword evidence="2" id="KW-1185">Reference proteome</keyword>
<evidence type="ECO:0000313" key="1">
    <source>
        <dbReference type="EMBL" id="CAG8842012.1"/>
    </source>
</evidence>
<protein>
    <submittedName>
        <fullName evidence="1">41280_t:CDS:1</fullName>
    </submittedName>
</protein>
<name>A0ABN7WVZ2_GIGMA</name>
<proteinExistence type="predicted"/>
<accession>A0ABN7WVZ2</accession>
<organism evidence="1 2">
    <name type="scientific">Gigaspora margarita</name>
    <dbReference type="NCBI Taxonomy" id="4874"/>
    <lineage>
        <taxon>Eukaryota</taxon>
        <taxon>Fungi</taxon>
        <taxon>Fungi incertae sedis</taxon>
        <taxon>Mucoromycota</taxon>
        <taxon>Glomeromycotina</taxon>
        <taxon>Glomeromycetes</taxon>
        <taxon>Diversisporales</taxon>
        <taxon>Gigasporaceae</taxon>
        <taxon>Gigaspora</taxon>
    </lineage>
</organism>
<dbReference type="Proteomes" id="UP000789901">
    <property type="component" value="Unassembled WGS sequence"/>
</dbReference>
<feature type="non-terminal residue" evidence="1">
    <location>
        <position position="1"/>
    </location>
</feature>
<reference evidence="1 2" key="1">
    <citation type="submission" date="2021-06" db="EMBL/GenBank/DDBJ databases">
        <authorList>
            <person name="Kallberg Y."/>
            <person name="Tangrot J."/>
            <person name="Rosling A."/>
        </authorList>
    </citation>
    <scope>NUCLEOTIDE SEQUENCE [LARGE SCALE GENOMIC DNA]</scope>
    <source>
        <strain evidence="1 2">120-4 pot B 10/14</strain>
    </source>
</reference>
<sequence length="117" mass="13776">MLGMLHYNLQQKLCRILKEKPKEQTLSTLSTNLTNVENSDNNLLFEEKGFEKEPLEFDIEAITIDMNDELMIEEFFDIEVFERNQNISNESSDTYLQNAIISTKDWSIDKIFFQSEV</sequence>
<evidence type="ECO:0000313" key="2">
    <source>
        <dbReference type="Proteomes" id="UP000789901"/>
    </source>
</evidence>